<gene>
    <name evidence="7" type="ORF">ACCAA_40043</name>
</gene>
<evidence type="ECO:0000256" key="1">
    <source>
        <dbReference type="ARBA" id="ARBA00005417"/>
    </source>
</evidence>
<dbReference type="PROSITE" id="PS50893">
    <property type="entry name" value="ABC_TRANSPORTER_2"/>
    <property type="match status" value="1"/>
</dbReference>
<dbReference type="GO" id="GO:0005524">
    <property type="term" value="F:ATP binding"/>
    <property type="evidence" value="ECO:0007669"/>
    <property type="project" value="UniProtKB-KW"/>
</dbReference>
<dbReference type="PANTHER" id="PTHR46743:SF2">
    <property type="entry name" value="TEICHOIC ACIDS EXPORT ATP-BINDING PROTEIN TAGH"/>
    <property type="match status" value="1"/>
</dbReference>
<dbReference type="InterPro" id="IPR003439">
    <property type="entry name" value="ABC_transporter-like_ATP-bd"/>
</dbReference>
<name>A0A1A8XR08_9PROT</name>
<dbReference type="CDD" id="cd03220">
    <property type="entry name" value="ABC_KpsT_Wzt"/>
    <property type="match status" value="1"/>
</dbReference>
<proteinExistence type="inferred from homology"/>
<reference evidence="7 8" key="1">
    <citation type="submission" date="2016-06" db="EMBL/GenBank/DDBJ databases">
        <authorList>
            <person name="Kjaerup R.B."/>
            <person name="Dalgaard T.S."/>
            <person name="Juul-Madsen H.R."/>
        </authorList>
    </citation>
    <scope>NUCLEOTIDE SEQUENCE [LARGE SCALE GENOMIC DNA]</scope>
    <source>
        <strain evidence="7">3</strain>
    </source>
</reference>
<evidence type="ECO:0000256" key="3">
    <source>
        <dbReference type="ARBA" id="ARBA00022475"/>
    </source>
</evidence>
<dbReference type="Pfam" id="PF00005">
    <property type="entry name" value="ABC_tran"/>
    <property type="match status" value="1"/>
</dbReference>
<keyword evidence="8" id="KW-1185">Reference proteome</keyword>
<dbReference type="SUPFAM" id="SSF52540">
    <property type="entry name" value="P-loop containing nucleoside triphosphate hydrolases"/>
    <property type="match status" value="1"/>
</dbReference>
<dbReference type="CDD" id="cd10147">
    <property type="entry name" value="Wzt_C-like"/>
    <property type="match status" value="1"/>
</dbReference>
<accession>A0A1A8XR08</accession>
<dbReference type="SMART" id="SM00382">
    <property type="entry name" value="AAA"/>
    <property type="match status" value="1"/>
</dbReference>
<dbReference type="Gene3D" id="3.40.50.300">
    <property type="entry name" value="P-loop containing nucleotide triphosphate hydrolases"/>
    <property type="match status" value="1"/>
</dbReference>
<dbReference type="Pfam" id="PF14524">
    <property type="entry name" value="Wzt_C"/>
    <property type="match status" value="1"/>
</dbReference>
<evidence type="ECO:0000256" key="4">
    <source>
        <dbReference type="ARBA" id="ARBA00022741"/>
    </source>
</evidence>
<dbReference type="InterPro" id="IPR003593">
    <property type="entry name" value="AAA+_ATPase"/>
</dbReference>
<evidence type="ECO:0000259" key="6">
    <source>
        <dbReference type="PROSITE" id="PS50893"/>
    </source>
</evidence>
<dbReference type="GO" id="GO:0016020">
    <property type="term" value="C:membrane"/>
    <property type="evidence" value="ECO:0007669"/>
    <property type="project" value="InterPro"/>
</dbReference>
<keyword evidence="2" id="KW-0813">Transport</keyword>
<organism evidence="7 8">
    <name type="scientific">Candidatus Accumulibacter aalborgensis</name>
    <dbReference type="NCBI Taxonomy" id="1860102"/>
    <lineage>
        <taxon>Bacteria</taxon>
        <taxon>Pseudomonadati</taxon>
        <taxon>Pseudomonadota</taxon>
        <taxon>Betaproteobacteria</taxon>
        <taxon>Candidatus Accumulibacter</taxon>
    </lineage>
</organism>
<evidence type="ECO:0000256" key="5">
    <source>
        <dbReference type="ARBA" id="ARBA00022840"/>
    </source>
</evidence>
<protein>
    <submittedName>
        <fullName evidence="7">ABC-type polysaccharide/polyol phosphate transport system, ATPase component</fullName>
    </submittedName>
</protein>
<keyword evidence="4" id="KW-0547">Nucleotide-binding</keyword>
<dbReference type="InterPro" id="IPR027417">
    <property type="entry name" value="P-loop_NTPase"/>
</dbReference>
<keyword evidence="3" id="KW-1003">Cell membrane</keyword>
<comment type="similarity">
    <text evidence="1">Belongs to the ABC transporter superfamily.</text>
</comment>
<evidence type="ECO:0000256" key="2">
    <source>
        <dbReference type="ARBA" id="ARBA00022448"/>
    </source>
</evidence>
<dbReference type="InterPro" id="IPR050683">
    <property type="entry name" value="Bact_Polysacc_Export_ATP-bd"/>
</dbReference>
<dbReference type="Gene3D" id="2.70.50.60">
    <property type="entry name" value="abc- transporter (atp binding component) like domain"/>
    <property type="match status" value="1"/>
</dbReference>
<evidence type="ECO:0000313" key="7">
    <source>
        <dbReference type="EMBL" id="SBT07091.1"/>
    </source>
</evidence>
<dbReference type="STRING" id="1860102.ACCAA_40043"/>
<dbReference type="RefSeq" id="WP_186407514.1">
    <property type="nucleotide sequence ID" value="NZ_FLQX01000116.1"/>
</dbReference>
<keyword evidence="5" id="KW-0067">ATP-binding</keyword>
<dbReference type="Proteomes" id="UP000199169">
    <property type="component" value="Unassembled WGS sequence"/>
</dbReference>
<evidence type="ECO:0000313" key="8">
    <source>
        <dbReference type="Proteomes" id="UP000199169"/>
    </source>
</evidence>
<keyword evidence="3" id="KW-0472">Membrane</keyword>
<dbReference type="InterPro" id="IPR029439">
    <property type="entry name" value="Wzt_C"/>
</dbReference>
<dbReference type="InterPro" id="IPR015860">
    <property type="entry name" value="ABC_transpr_TagH-like"/>
</dbReference>
<dbReference type="EMBL" id="FLQX01000116">
    <property type="protein sequence ID" value="SBT07091.1"/>
    <property type="molecule type" value="Genomic_DNA"/>
</dbReference>
<dbReference type="PANTHER" id="PTHR46743">
    <property type="entry name" value="TEICHOIC ACIDS EXPORT ATP-BINDING PROTEIN TAGH"/>
    <property type="match status" value="1"/>
</dbReference>
<feature type="domain" description="ABC transporter" evidence="6">
    <location>
        <begin position="28"/>
        <end position="251"/>
    </location>
</feature>
<dbReference type="GO" id="GO:0016887">
    <property type="term" value="F:ATP hydrolysis activity"/>
    <property type="evidence" value="ECO:0007669"/>
    <property type="project" value="InterPro"/>
</dbReference>
<sequence>MSSEPLSTLAIAARNLGKSYQIYGSPRARLWQMIRPNPAGVQVFHALRGVDLDIARGESVGVIGPNGAGKSTLLQLICGTLTASTGTIDISGRIAPLLELGAGFSMDFTGRENIFLNASVLGLGREEIIERLAAIISFADIGDFIDQPVRTYSSGMYVRLAFAIAASIEPDILVIDEAIAVGDGQFARKSFDRIMALRERGVTILFCSHSLFQVEALCNKALWLHKGEVRASGPSSGVIAEYDSWLNTQIHADTANPSAAALGIGVRGHAAFSAITVSCDGVEGLDLNARSGHSQLEIKLEYHSDPALPMPNLAVAIYPADGRILTSTGNWMDGVALTRRADGDGVATLTYPNLPLLKGKYTISAYLMCERGIHVYEGLEHMATLTVEQDHLEQGLVSLPHRWQSLP</sequence>
<dbReference type="AlphaFoldDB" id="A0A1A8XR08"/>
<dbReference type="GO" id="GO:0140359">
    <property type="term" value="F:ABC-type transporter activity"/>
    <property type="evidence" value="ECO:0007669"/>
    <property type="project" value="InterPro"/>
</dbReference>